<name>A0A3B0VGI5_9ZZZZ</name>
<dbReference type="EMBL" id="UOEW01000369">
    <property type="protein sequence ID" value="VAW42655.1"/>
    <property type="molecule type" value="Genomic_DNA"/>
</dbReference>
<evidence type="ECO:0000313" key="1">
    <source>
        <dbReference type="EMBL" id="VAW42614.1"/>
    </source>
</evidence>
<dbReference type="EMBL" id="UOEW01000369">
    <property type="protein sequence ID" value="VAW42614.1"/>
    <property type="molecule type" value="Genomic_DNA"/>
</dbReference>
<dbReference type="AlphaFoldDB" id="A0A3B0VGI5"/>
<proteinExistence type="predicted"/>
<accession>A0A3B0VGI5</accession>
<gene>
    <name evidence="1" type="ORF">MNBD_GAMMA01-1362</name>
    <name evidence="2" type="ORF">MNBD_GAMMA01-1389</name>
</gene>
<evidence type="ECO:0000313" key="2">
    <source>
        <dbReference type="EMBL" id="VAW42655.1"/>
    </source>
</evidence>
<reference evidence="2" key="1">
    <citation type="submission" date="2018-06" db="EMBL/GenBank/DDBJ databases">
        <authorList>
            <person name="Zhirakovskaya E."/>
        </authorList>
    </citation>
    <scope>NUCLEOTIDE SEQUENCE</scope>
</reference>
<organism evidence="2">
    <name type="scientific">hydrothermal vent metagenome</name>
    <dbReference type="NCBI Taxonomy" id="652676"/>
    <lineage>
        <taxon>unclassified sequences</taxon>
        <taxon>metagenomes</taxon>
        <taxon>ecological metagenomes</taxon>
    </lineage>
</organism>
<sequence length="105" mass="12129">MRKYSDIKKKYWGKAEDPEHLFLLKPDDAISFIDDCASEGFILFGVDGFRVWESGAVQPCQEHSNATECSNMSQEMFILETIEFIKSKKPLNLWFEVLFDVPDEG</sequence>
<protein>
    <submittedName>
        <fullName evidence="2">Uncharacterized protein</fullName>
    </submittedName>
</protein>